<name>A0A7D4T2E4_9GAMM</name>
<dbReference type="AlphaFoldDB" id="A0A7D4T2E4"/>
<dbReference type="KEGG" id="txa:HQN79_07310"/>
<evidence type="ECO:0000313" key="2">
    <source>
        <dbReference type="EMBL" id="QKI90325.1"/>
    </source>
</evidence>
<dbReference type="Pfam" id="PF13490">
    <property type="entry name" value="zf-HC2"/>
    <property type="match status" value="1"/>
</dbReference>
<accession>A0A7D4T2E4</accession>
<keyword evidence="3" id="KW-1185">Reference proteome</keyword>
<reference evidence="2 3" key="1">
    <citation type="submission" date="2020-05" db="EMBL/GenBank/DDBJ databases">
        <title>Thiomicrorhabdus sediminis sp.nov. and Thiomicrorhabdus xiamenensis sp.nov., novel sulfur-oxidizing bacteria isolated from coastal sediment.</title>
        <authorList>
            <person name="Liu X."/>
        </authorList>
    </citation>
    <scope>NUCLEOTIDE SEQUENCE [LARGE SCALE GENOMIC DNA]</scope>
    <source>
        <strain evidence="2 3">G2</strain>
    </source>
</reference>
<evidence type="ECO:0000313" key="3">
    <source>
        <dbReference type="Proteomes" id="UP000504724"/>
    </source>
</evidence>
<gene>
    <name evidence="2" type="ORF">HQN79_07310</name>
</gene>
<proteinExistence type="predicted"/>
<dbReference type="Proteomes" id="UP000504724">
    <property type="component" value="Chromosome"/>
</dbReference>
<feature type="domain" description="Putative zinc-finger" evidence="1">
    <location>
        <begin position="4"/>
        <end position="38"/>
    </location>
</feature>
<evidence type="ECO:0000259" key="1">
    <source>
        <dbReference type="Pfam" id="PF13490"/>
    </source>
</evidence>
<sequence>MSSCKHATALMSQKQDRKLTFKEQSWLMTHLALCHNCRRCNKQFELLDKACEQRRETLEKADQ</sequence>
<dbReference type="EMBL" id="CP054020">
    <property type="protein sequence ID" value="QKI90325.1"/>
    <property type="molecule type" value="Genomic_DNA"/>
</dbReference>
<protein>
    <submittedName>
        <fullName evidence="2">Zf-HC2 domain-containing protein</fullName>
    </submittedName>
</protein>
<dbReference type="InterPro" id="IPR027383">
    <property type="entry name" value="Znf_put"/>
</dbReference>
<organism evidence="2 3">
    <name type="scientific">Thiomicrorhabdus xiamenensis</name>
    <dbReference type="NCBI Taxonomy" id="2739063"/>
    <lineage>
        <taxon>Bacteria</taxon>
        <taxon>Pseudomonadati</taxon>
        <taxon>Pseudomonadota</taxon>
        <taxon>Gammaproteobacteria</taxon>
        <taxon>Thiotrichales</taxon>
        <taxon>Piscirickettsiaceae</taxon>
        <taxon>Thiomicrorhabdus</taxon>
    </lineage>
</organism>